<protein>
    <recommendedName>
        <fullName evidence="1">DUF6950 domain-containing protein</fullName>
    </recommendedName>
</protein>
<evidence type="ECO:0000313" key="3">
    <source>
        <dbReference type="Proteomes" id="UP000435802"/>
    </source>
</evidence>
<dbReference type="AlphaFoldDB" id="A0A6N8SC68"/>
<dbReference type="OrthoDB" id="6586924at2"/>
<dbReference type="Pfam" id="PF22262">
    <property type="entry name" value="DUF6950"/>
    <property type="match status" value="1"/>
</dbReference>
<dbReference type="EMBL" id="WUMK01000004">
    <property type="protein sequence ID" value="MXN46047.1"/>
    <property type="molecule type" value="Genomic_DNA"/>
</dbReference>
<gene>
    <name evidence="2" type="ORF">GR138_12685</name>
</gene>
<comment type="caution">
    <text evidence="2">The sequence shown here is derived from an EMBL/GenBank/DDBJ whole genome shotgun (WGS) entry which is preliminary data.</text>
</comment>
<organism evidence="2 3">
    <name type="scientific">Shinella kummerowiae</name>
    <dbReference type="NCBI Taxonomy" id="417745"/>
    <lineage>
        <taxon>Bacteria</taxon>
        <taxon>Pseudomonadati</taxon>
        <taxon>Pseudomonadota</taxon>
        <taxon>Alphaproteobacteria</taxon>
        <taxon>Hyphomicrobiales</taxon>
        <taxon>Rhizobiaceae</taxon>
        <taxon>Shinella</taxon>
    </lineage>
</organism>
<name>A0A6N8SC68_9HYPH</name>
<sequence length="143" mass="15402">MTLHEFLALDHRFKWSGYGFTGRAEIYNDCVLFPGTWVHDQTGVDVVSEYRGTYHNKEQADAIISAAGGLVNLAGRQLALVSAKRVQEPRTGDVGVIIAPTGTAEQTLIGAIRFGPVWAFLTPGRVVAKQAECVAAWSIPGCA</sequence>
<dbReference type="RefSeq" id="WP_160859595.1">
    <property type="nucleotide sequence ID" value="NZ_WUMK01000004.1"/>
</dbReference>
<feature type="domain" description="DUF6950" evidence="1">
    <location>
        <begin position="28"/>
        <end position="139"/>
    </location>
</feature>
<dbReference type="Proteomes" id="UP000435802">
    <property type="component" value="Unassembled WGS sequence"/>
</dbReference>
<accession>A0A6N8SC68</accession>
<keyword evidence="3" id="KW-1185">Reference proteome</keyword>
<proteinExistence type="predicted"/>
<dbReference type="InterPro" id="IPR053802">
    <property type="entry name" value="DUF6950"/>
</dbReference>
<evidence type="ECO:0000313" key="2">
    <source>
        <dbReference type="EMBL" id="MXN46047.1"/>
    </source>
</evidence>
<evidence type="ECO:0000259" key="1">
    <source>
        <dbReference type="Pfam" id="PF22262"/>
    </source>
</evidence>
<reference evidence="2 3" key="1">
    <citation type="submission" date="2019-12" db="EMBL/GenBank/DDBJ databases">
        <title>Shinella kummerowiae sp. nov., a symbiotic bacterium isolated from root nodules of the herbal legume Kummerowia stipulacea.</title>
        <authorList>
            <person name="Gao J."/>
        </authorList>
    </citation>
    <scope>NUCLEOTIDE SEQUENCE [LARGE SCALE GENOMIC DNA]</scope>
    <source>
        <strain evidence="2 3">CCBAU 25048</strain>
    </source>
</reference>